<dbReference type="GO" id="GO:0016787">
    <property type="term" value="F:hydrolase activity"/>
    <property type="evidence" value="ECO:0007669"/>
    <property type="project" value="UniProtKB-KW"/>
</dbReference>
<evidence type="ECO:0000313" key="5">
    <source>
        <dbReference type="Proteomes" id="UP001219567"/>
    </source>
</evidence>
<dbReference type="SUPFAM" id="SSF56801">
    <property type="entry name" value="Acetyl-CoA synthetase-like"/>
    <property type="match status" value="1"/>
</dbReference>
<evidence type="ECO:0000256" key="1">
    <source>
        <dbReference type="ARBA" id="ARBA00022801"/>
    </source>
</evidence>
<reference evidence="4 5" key="1">
    <citation type="submission" date="2023-03" db="EMBL/GenBank/DDBJ databases">
        <title>Mating type loci evolution in Malassezia.</title>
        <authorList>
            <person name="Coelho M.A."/>
        </authorList>
    </citation>
    <scope>NUCLEOTIDE SEQUENCE [LARGE SCALE GENOMIC DNA]</scope>
    <source>
        <strain evidence="4 5">CBS 9725</strain>
    </source>
</reference>
<feature type="region of interest" description="Disordered" evidence="2">
    <location>
        <begin position="1072"/>
        <end position="1095"/>
    </location>
</feature>
<accession>A0AAJ5YY03</accession>
<organism evidence="4 5">
    <name type="scientific">Malassezia yamatoensis</name>
    <dbReference type="NCBI Taxonomy" id="253288"/>
    <lineage>
        <taxon>Eukaryota</taxon>
        <taxon>Fungi</taxon>
        <taxon>Dikarya</taxon>
        <taxon>Basidiomycota</taxon>
        <taxon>Ustilaginomycotina</taxon>
        <taxon>Malasseziomycetes</taxon>
        <taxon>Malasseziales</taxon>
        <taxon>Malasseziaceae</taxon>
        <taxon>Malassezia</taxon>
    </lineage>
</organism>
<proteinExistence type="predicted"/>
<keyword evidence="3" id="KW-0472">Membrane</keyword>
<gene>
    <name evidence="4" type="ORF">MYAM1_001257</name>
</gene>
<protein>
    <submittedName>
        <fullName evidence="4">Uncharacterized protein</fullName>
    </submittedName>
</protein>
<dbReference type="Proteomes" id="UP001219567">
    <property type="component" value="Chromosome 1"/>
</dbReference>
<evidence type="ECO:0000313" key="4">
    <source>
        <dbReference type="EMBL" id="WFC98529.1"/>
    </source>
</evidence>
<feature type="transmembrane region" description="Helical" evidence="3">
    <location>
        <begin position="6"/>
        <end position="26"/>
    </location>
</feature>
<dbReference type="Pfam" id="PF07470">
    <property type="entry name" value="Glyco_hydro_88"/>
    <property type="match status" value="1"/>
</dbReference>
<dbReference type="SUPFAM" id="SSF48208">
    <property type="entry name" value="Six-hairpin glycosidases"/>
    <property type="match status" value="1"/>
</dbReference>
<keyword evidence="3" id="KW-0812">Transmembrane</keyword>
<name>A0AAJ5YY03_9BASI</name>
<dbReference type="GO" id="GO:0005975">
    <property type="term" value="P:carbohydrate metabolic process"/>
    <property type="evidence" value="ECO:0007669"/>
    <property type="project" value="InterPro"/>
</dbReference>
<evidence type="ECO:0000256" key="2">
    <source>
        <dbReference type="SAM" id="MobiDB-lite"/>
    </source>
</evidence>
<dbReference type="AlphaFoldDB" id="A0AAJ5YY03"/>
<dbReference type="InterPro" id="IPR012341">
    <property type="entry name" value="6hp_glycosidase-like_sf"/>
</dbReference>
<evidence type="ECO:0000256" key="3">
    <source>
        <dbReference type="SAM" id="Phobius"/>
    </source>
</evidence>
<dbReference type="EMBL" id="CP119943">
    <property type="protein sequence ID" value="WFC98529.1"/>
    <property type="molecule type" value="Genomic_DNA"/>
</dbReference>
<dbReference type="Gene3D" id="3.40.50.12780">
    <property type="entry name" value="N-terminal domain of ligase-like"/>
    <property type="match status" value="1"/>
</dbReference>
<dbReference type="InterPro" id="IPR042099">
    <property type="entry name" value="ANL_N_sf"/>
</dbReference>
<feature type="compositionally biased region" description="Polar residues" evidence="2">
    <location>
        <begin position="1072"/>
        <end position="1094"/>
    </location>
</feature>
<sequence length="1121" mass="120851">MEGSVLQIDQLSIALLVAILVILTLVKYRQHGDQPLLHPLILARQAEASQVHPPKESATYRSINAPLGFDLAMRPQRATPDVASLLKLGVTGTESNHARRVLDASLSNVELRRQATEFAYGLQSLMRVSSPIIVLYGYLTSARAVTALLAGAVSRLPISTYVVPDGAEINQLPSDLDKSRMVVINLHTQSPMPVTLQDAALQVVLDGSECSEVTLPNSKVVHFDDVLGASEQNEPGLCDYAKSRSGELDEIGAKTFATFYDPASGAWLRTTNTAMTSGVTAWLSAYPPEKIPGKHDTIVTDAYLADELPTPAYITLLLTALYTGAAFASEGTSEILTLARILKPSLLYVSAFAAFQMEFALWLPATGALLNNLMYRTNMYALRNGRFPRSSFLNRFVAAPLRRKLGLDSVRACNILSNGTSIDQATLDQLRLYLACPVMHTYIPMYLVRGQSAAAVTSPVASTHMYDLQAFAPQLVDGPTVRHIAPHVGPPAVTMEVKLVQDTPSVQRHKAVLQRLAQDSSEHGDDPVGEVFVRGYALAQSNEEDVSRDAKMSDWYATGDVAYFRTNGTLVLVAAADSEQAGVKPDLTLDPNGGELPKIGQNSAHSTTVNTVTLSTPSRMRSVTSTALATLAMLSLCVVPSFVEAQSENLLSSSLYSFRDAAALSQVSSSWHRHSELQRRSSSKTVASQNATMYNLAISSLLMAQRASWEQGVTQSAILETFYPEWSVFQKSSDTTYPSKQATQSGMPSQYLSLAYHSIAGQDRSGRLATTITGDEALTQGASQDSASCGEGVLLGSWIIEGFQNNQPDSNGYWGGAVTRELDYLMRDVSRSSNGVLSQRAARGDIQIWSDQTYMSPPFFATYGLMTNNATLFEYAFDQLGGIRNALLLRQGPGKGLWGHIMNYTNIYVPHWIDQRAWLTGNAWAAAGLLRVMAAAQHSSNQTVQQKGQGLSANVEEIVDAAYPFIDQNSGLFHNVVNDSSTFLDGSGSALMGYAVFRLGSMVPSSRTHIDKAEKTYQTLQKSLDPYGTYTNGILTVNELSSGSPGATSTESLAFLALLASARRDYYAGNVTGSNGSVTPPAGSQQSDTSSENSGAGMPLQIDQVYVVVCAVLAAAAFLSL</sequence>
<dbReference type="InterPro" id="IPR010905">
    <property type="entry name" value="Glyco_hydro_88"/>
</dbReference>
<keyword evidence="5" id="KW-1185">Reference proteome</keyword>
<dbReference type="PANTHER" id="PTHR41814">
    <property type="entry name" value="EXPRESSED PROTEIN"/>
    <property type="match status" value="1"/>
</dbReference>
<dbReference type="InterPro" id="IPR008928">
    <property type="entry name" value="6-hairpin_glycosidase_sf"/>
</dbReference>
<keyword evidence="1" id="KW-0378">Hydrolase</keyword>
<keyword evidence="3" id="KW-1133">Transmembrane helix</keyword>
<dbReference type="Gene3D" id="1.50.10.10">
    <property type="match status" value="1"/>
</dbReference>
<dbReference type="PANTHER" id="PTHR41814:SF1">
    <property type="entry name" value="CELLULASE"/>
    <property type="match status" value="1"/>
</dbReference>